<evidence type="ECO:0000313" key="18">
    <source>
        <dbReference type="Proteomes" id="UP001210261"/>
    </source>
</evidence>
<dbReference type="PANTHER" id="PTHR43326">
    <property type="entry name" value="METHIONYL-TRNA SYNTHETASE"/>
    <property type="match status" value="1"/>
</dbReference>
<dbReference type="InterPro" id="IPR012340">
    <property type="entry name" value="NA-bd_OB-fold"/>
</dbReference>
<evidence type="ECO:0000256" key="4">
    <source>
        <dbReference type="ARBA" id="ARBA00022490"/>
    </source>
</evidence>
<dbReference type="InterPro" id="IPR009080">
    <property type="entry name" value="tRNAsynth_Ia_anticodon-bd"/>
</dbReference>
<evidence type="ECO:0000256" key="12">
    <source>
        <dbReference type="ARBA" id="ARBA00022917"/>
    </source>
</evidence>
<dbReference type="GO" id="GO:0004825">
    <property type="term" value="F:methionine-tRNA ligase activity"/>
    <property type="evidence" value="ECO:0007669"/>
    <property type="project" value="UniProtKB-EC"/>
</dbReference>
<evidence type="ECO:0000256" key="5">
    <source>
        <dbReference type="ARBA" id="ARBA00022555"/>
    </source>
</evidence>
<evidence type="ECO:0000256" key="9">
    <source>
        <dbReference type="ARBA" id="ARBA00022833"/>
    </source>
</evidence>
<sequence>MEVVLNSKFYVTTPIYYVNDKPHIGHAYTTIISDTLARYHSLCGDEVFFLTGTDEHGQKIEQSAKKNNENPSEYVDKVASKFKDMWDSFNISYDKFIRTSEVEHKNSVKNAFIKMFNKGDIYKGEYEGNYCISCESFVMNAILCPDCGKELVKLKEESYFFKLSAYEDRLLKFYDENPNFILPTYRKKEVINFIKNGLEDLSITRTSFKWGVEIPNEVAQMSDKEHVVYVWLDALMNYLSALGYENNLESKMEFFPPDIQLVGKDILKFHAIYWPAFLMSLDLPLPKHIAAHGWWTKDGAKMSKSIGNVVNPSEVVSEFGLDVFRYFLLREVPFGQDGDFSQRAIVERSNADLSNVLGNLLNRLLGMGEKYFDNNLDSLSFASAYEVELKEVEDSINIAREYIFKVELHNYLESIWRIFDLANLTITKKEPWKLIKENKYNEVAELLVFISNTLIKGAYMLYPCMPASAKKILSVFSLGDDGFGRFVVNKEILTSVKLNHIPPLFPRLEVKEEIKQEIKSEAKLEPLSIENVIDRDYFMNIDIKVGTIIEVEVLPKSEKLLKLRVDLGETRPRQIIAGIKLYYEPQELIGMQVCVLANLKPAKLMGEISEGMILAVKDDSGLSVITPHKVAQNGSKIS</sequence>
<evidence type="ECO:0000259" key="16">
    <source>
        <dbReference type="PROSITE" id="PS50886"/>
    </source>
</evidence>
<comment type="cofactor">
    <cofactor evidence="15">
        <name>Zn(2+)</name>
        <dbReference type="ChEBI" id="CHEBI:29105"/>
    </cofactor>
    <text evidence="15">Binds 1 zinc ion per subunit.</text>
</comment>
<comment type="subunit">
    <text evidence="3 15">Homodimer.</text>
</comment>
<dbReference type="InterPro" id="IPR032678">
    <property type="entry name" value="tRNA-synt_1_cat_dom"/>
</dbReference>
<feature type="short sequence motif" description="'HIGH' region" evidence="15">
    <location>
        <begin position="16"/>
        <end position="26"/>
    </location>
</feature>
<dbReference type="InterPro" id="IPR014729">
    <property type="entry name" value="Rossmann-like_a/b/a_fold"/>
</dbReference>
<dbReference type="CDD" id="cd02800">
    <property type="entry name" value="tRNA_bind_EcMetRS_like"/>
    <property type="match status" value="1"/>
</dbReference>
<dbReference type="Gene3D" id="2.40.50.140">
    <property type="entry name" value="Nucleic acid-binding proteins"/>
    <property type="match status" value="1"/>
</dbReference>
<dbReference type="NCBIfam" id="TIGR00399">
    <property type="entry name" value="metG_C_term"/>
    <property type="match status" value="1"/>
</dbReference>
<feature type="binding site" evidence="15">
    <location>
        <position position="131"/>
    </location>
    <ligand>
        <name>Zn(2+)</name>
        <dbReference type="ChEBI" id="CHEBI:29105"/>
    </ligand>
</feature>
<evidence type="ECO:0000256" key="1">
    <source>
        <dbReference type="ARBA" id="ARBA00003314"/>
    </source>
</evidence>
<keyword evidence="7 15" id="KW-0479">Metal-binding</keyword>
<dbReference type="Gene3D" id="3.40.50.620">
    <property type="entry name" value="HUPs"/>
    <property type="match status" value="1"/>
</dbReference>
<keyword evidence="13 15" id="KW-0030">Aminoacyl-tRNA synthetase</keyword>
<comment type="subcellular location">
    <subcellularLocation>
        <location evidence="2 15">Cytoplasm</location>
    </subcellularLocation>
</comment>
<dbReference type="Pfam" id="PF01588">
    <property type="entry name" value="tRNA_bind"/>
    <property type="match status" value="1"/>
</dbReference>
<feature type="short sequence motif" description="'KMSKS' region" evidence="15">
    <location>
        <begin position="301"/>
        <end position="305"/>
    </location>
</feature>
<dbReference type="InterPro" id="IPR015413">
    <property type="entry name" value="Methionyl/Leucyl_tRNA_Synth"/>
</dbReference>
<keyword evidence="9 15" id="KW-0862">Zinc</keyword>
<dbReference type="InterPro" id="IPR014758">
    <property type="entry name" value="Met-tRNA_synth"/>
</dbReference>
<dbReference type="InterPro" id="IPR004495">
    <property type="entry name" value="Met-tRNA-synth_bsu_C"/>
</dbReference>
<evidence type="ECO:0000256" key="14">
    <source>
        <dbReference type="ARBA" id="ARBA00047364"/>
    </source>
</evidence>
<evidence type="ECO:0000256" key="13">
    <source>
        <dbReference type="ARBA" id="ARBA00023146"/>
    </source>
</evidence>
<dbReference type="NCBIfam" id="TIGR00398">
    <property type="entry name" value="metG"/>
    <property type="match status" value="1"/>
</dbReference>
<dbReference type="Proteomes" id="UP001210261">
    <property type="component" value="Unassembled WGS sequence"/>
</dbReference>
<dbReference type="SUPFAM" id="SSF50249">
    <property type="entry name" value="Nucleic acid-binding proteins"/>
    <property type="match status" value="1"/>
</dbReference>
<comment type="similarity">
    <text evidence="15">Belongs to the class-I aminoacyl-tRNA synthetase family. MetG type 2A subfamily.</text>
</comment>
<protein>
    <recommendedName>
        <fullName evidence="15">Methionine--tRNA ligase</fullName>
        <ecNumber evidence="15">6.1.1.10</ecNumber>
    </recommendedName>
    <alternativeName>
        <fullName evidence="15">Methionyl-tRNA synthetase</fullName>
        <shortName evidence="15">MetRS</shortName>
    </alternativeName>
</protein>
<keyword evidence="8 15" id="KW-0547">Nucleotide-binding</keyword>
<dbReference type="PRINTS" id="PR01041">
    <property type="entry name" value="TRNASYNTHMET"/>
</dbReference>
<comment type="caution">
    <text evidence="17">The sequence shown here is derived from an EMBL/GenBank/DDBJ whole genome shotgun (WGS) entry which is preliminary data.</text>
</comment>
<dbReference type="RefSeq" id="WP_271020297.1">
    <property type="nucleotide sequence ID" value="NZ_JAQHXR010000001.1"/>
</dbReference>
<comment type="catalytic activity">
    <reaction evidence="14 15">
        <text>tRNA(Met) + L-methionine + ATP = L-methionyl-tRNA(Met) + AMP + diphosphate</text>
        <dbReference type="Rhea" id="RHEA:13481"/>
        <dbReference type="Rhea" id="RHEA-COMP:9667"/>
        <dbReference type="Rhea" id="RHEA-COMP:9698"/>
        <dbReference type="ChEBI" id="CHEBI:30616"/>
        <dbReference type="ChEBI" id="CHEBI:33019"/>
        <dbReference type="ChEBI" id="CHEBI:57844"/>
        <dbReference type="ChEBI" id="CHEBI:78442"/>
        <dbReference type="ChEBI" id="CHEBI:78530"/>
        <dbReference type="ChEBI" id="CHEBI:456215"/>
        <dbReference type="EC" id="6.1.1.10"/>
    </reaction>
</comment>
<keyword evidence="18" id="KW-1185">Reference proteome</keyword>
<gene>
    <name evidence="15 17" type="primary">metG</name>
    <name evidence="17" type="ORF">PF021_00020</name>
</gene>
<feature type="binding site" evidence="15">
    <location>
        <position position="144"/>
    </location>
    <ligand>
        <name>Zn(2+)</name>
        <dbReference type="ChEBI" id="CHEBI:29105"/>
    </ligand>
</feature>
<dbReference type="EC" id="6.1.1.10" evidence="15"/>
<dbReference type="Pfam" id="PF09334">
    <property type="entry name" value="tRNA-synt_1g"/>
    <property type="match status" value="1"/>
</dbReference>
<feature type="binding site" evidence="15">
    <location>
        <position position="147"/>
    </location>
    <ligand>
        <name>Zn(2+)</name>
        <dbReference type="ChEBI" id="CHEBI:29105"/>
    </ligand>
</feature>
<reference evidence="17 18" key="1">
    <citation type="submission" date="2023-01" db="EMBL/GenBank/DDBJ databases">
        <title>Description of Helicobacter ibis sp. nov. isolated from faecal droppings of black-faced ibis (Theristicus melanopis).</title>
        <authorList>
            <person name="Lopez-Cantillo M."/>
            <person name="Vidal-Veuthey B."/>
            <person name="Mella A."/>
            <person name="De La Haba R."/>
            <person name="Collado L."/>
        </authorList>
    </citation>
    <scope>NUCLEOTIDE SEQUENCE [LARGE SCALE GENOMIC DNA]</scope>
    <source>
        <strain evidence="17 18">A82</strain>
    </source>
</reference>
<dbReference type="InterPro" id="IPR033911">
    <property type="entry name" value="MetRS_core"/>
</dbReference>
<evidence type="ECO:0000256" key="6">
    <source>
        <dbReference type="ARBA" id="ARBA00022598"/>
    </source>
</evidence>
<keyword evidence="12 15" id="KW-0648">Protein biosynthesis</keyword>
<dbReference type="Pfam" id="PF01406">
    <property type="entry name" value="tRNA-synt_1e"/>
    <property type="match status" value="1"/>
</dbReference>
<accession>A0ABT4VBI1</accession>
<feature type="binding site" evidence="15">
    <location>
        <position position="134"/>
    </location>
    <ligand>
        <name>Zn(2+)</name>
        <dbReference type="ChEBI" id="CHEBI:29105"/>
    </ligand>
</feature>
<dbReference type="NCBIfam" id="NF008900">
    <property type="entry name" value="PRK12267.1"/>
    <property type="match status" value="1"/>
</dbReference>
<dbReference type="SUPFAM" id="SSF52374">
    <property type="entry name" value="Nucleotidylyl transferase"/>
    <property type="match status" value="1"/>
</dbReference>
<keyword evidence="4 15" id="KW-0963">Cytoplasm</keyword>
<evidence type="ECO:0000313" key="17">
    <source>
        <dbReference type="EMBL" id="MDA3968062.1"/>
    </source>
</evidence>
<feature type="domain" description="TRNA-binding" evidence="16">
    <location>
        <begin position="537"/>
        <end position="638"/>
    </location>
</feature>
<dbReference type="PROSITE" id="PS50886">
    <property type="entry name" value="TRBD"/>
    <property type="match status" value="1"/>
</dbReference>
<dbReference type="HAMAP" id="MF_01228">
    <property type="entry name" value="Met_tRNA_synth_type2"/>
    <property type="match status" value="1"/>
</dbReference>
<dbReference type="InterPro" id="IPR002547">
    <property type="entry name" value="tRNA-bd_dom"/>
</dbReference>
<comment type="function">
    <text evidence="1 15">Is required not only for elongation of protein synthesis but also for the initiation of all mRNA translation through initiator tRNA(fMet) aminoacylation.</text>
</comment>
<organism evidence="17 18">
    <name type="scientific">Helicobacter ibis</name>
    <dbReference type="NCBI Taxonomy" id="2962633"/>
    <lineage>
        <taxon>Bacteria</taxon>
        <taxon>Pseudomonadati</taxon>
        <taxon>Campylobacterota</taxon>
        <taxon>Epsilonproteobacteria</taxon>
        <taxon>Campylobacterales</taxon>
        <taxon>Helicobacteraceae</taxon>
        <taxon>Helicobacter</taxon>
    </lineage>
</organism>
<evidence type="ECO:0000256" key="7">
    <source>
        <dbReference type="ARBA" id="ARBA00022723"/>
    </source>
</evidence>
<evidence type="ECO:0000256" key="10">
    <source>
        <dbReference type="ARBA" id="ARBA00022840"/>
    </source>
</evidence>
<evidence type="ECO:0000256" key="2">
    <source>
        <dbReference type="ARBA" id="ARBA00004496"/>
    </source>
</evidence>
<keyword evidence="11 15" id="KW-0694">RNA-binding</keyword>
<keyword evidence="5 15" id="KW-0820">tRNA-binding</keyword>
<evidence type="ECO:0000256" key="8">
    <source>
        <dbReference type="ARBA" id="ARBA00022741"/>
    </source>
</evidence>
<dbReference type="PANTHER" id="PTHR43326:SF1">
    <property type="entry name" value="METHIONINE--TRNA LIGASE, MITOCHONDRIAL"/>
    <property type="match status" value="1"/>
</dbReference>
<keyword evidence="6 15" id="KW-0436">Ligase</keyword>
<dbReference type="Gene3D" id="1.10.730.10">
    <property type="entry name" value="Isoleucyl-tRNA Synthetase, Domain 1"/>
    <property type="match status" value="1"/>
</dbReference>
<name>A0ABT4VBI1_9HELI</name>
<evidence type="ECO:0000256" key="3">
    <source>
        <dbReference type="ARBA" id="ARBA00011738"/>
    </source>
</evidence>
<evidence type="ECO:0000256" key="15">
    <source>
        <dbReference type="HAMAP-Rule" id="MF_01228"/>
    </source>
</evidence>
<dbReference type="CDD" id="cd00814">
    <property type="entry name" value="MetRS_core"/>
    <property type="match status" value="1"/>
</dbReference>
<dbReference type="SUPFAM" id="SSF47323">
    <property type="entry name" value="Anticodon-binding domain of a subclass of class I aminoacyl-tRNA synthetases"/>
    <property type="match status" value="1"/>
</dbReference>
<dbReference type="Gene3D" id="2.170.220.10">
    <property type="match status" value="1"/>
</dbReference>
<dbReference type="InterPro" id="IPR023457">
    <property type="entry name" value="Met-tRNA_synth_2"/>
</dbReference>
<evidence type="ECO:0000256" key="11">
    <source>
        <dbReference type="ARBA" id="ARBA00022884"/>
    </source>
</evidence>
<dbReference type="EMBL" id="JAQHXR010000001">
    <property type="protein sequence ID" value="MDA3968062.1"/>
    <property type="molecule type" value="Genomic_DNA"/>
</dbReference>
<keyword evidence="10 15" id="KW-0067">ATP-binding</keyword>
<comment type="caution">
    <text evidence="15">Lacks conserved residue(s) required for the propagation of feature annotation.</text>
</comment>
<proteinExistence type="inferred from homology"/>